<dbReference type="RefSeq" id="WP_090701581.1">
    <property type="nucleotide sequence ID" value="NZ_FNHH01000005.1"/>
</dbReference>
<dbReference type="STRING" id="990371.SAMN05421813_105153"/>
<dbReference type="AlphaFoldDB" id="A0A1G9Q871"/>
<keyword evidence="3" id="KW-1185">Reference proteome</keyword>
<gene>
    <name evidence="2" type="ORF">SAMN05421813_105153</name>
</gene>
<name>A0A1G9Q871_9SPHI</name>
<sequence length="314" mass="35987">MFSDYKVEVVECYKKMRDKGSLSLNLMSPTPAKLKNECLIVFQSGRTKSDIAILRQFFGHREDETDYARAIKTIETDKLRPLVNFLKEQTSDTDDKNIELLSWLIDFSPRPYRYGVEDAKDTLAIDKKEEQVFAEISDLNKHEKNTIGGGSRFSYQKESILGPPIISSNTDSPVTHWYQKKRNVLSGLALVVFALLLSFNNYLKPKTLFGTKGKESSCMYWASDHYVSANCDEKVPNVNIIALDSSELNHFKKITRPDTLILADINKVWYSKINKVVEFYTAPGHHPEHPDKQLKPLSKYMFLKYVVKARDGAK</sequence>
<organism evidence="2 3">
    <name type="scientific">Daejeonella rubra</name>
    <dbReference type="NCBI Taxonomy" id="990371"/>
    <lineage>
        <taxon>Bacteria</taxon>
        <taxon>Pseudomonadati</taxon>
        <taxon>Bacteroidota</taxon>
        <taxon>Sphingobacteriia</taxon>
        <taxon>Sphingobacteriales</taxon>
        <taxon>Sphingobacteriaceae</taxon>
        <taxon>Daejeonella</taxon>
    </lineage>
</organism>
<keyword evidence="1" id="KW-1133">Transmembrane helix</keyword>
<accession>A0A1G9Q871</accession>
<dbReference type="OrthoDB" id="1340494at2"/>
<keyword evidence="1" id="KW-0812">Transmembrane</keyword>
<reference evidence="3" key="1">
    <citation type="submission" date="2016-10" db="EMBL/GenBank/DDBJ databases">
        <authorList>
            <person name="Varghese N."/>
            <person name="Submissions S."/>
        </authorList>
    </citation>
    <scope>NUCLEOTIDE SEQUENCE [LARGE SCALE GENOMIC DNA]</scope>
    <source>
        <strain evidence="3">DSM 24536</strain>
    </source>
</reference>
<proteinExistence type="predicted"/>
<evidence type="ECO:0000313" key="3">
    <source>
        <dbReference type="Proteomes" id="UP000199226"/>
    </source>
</evidence>
<dbReference type="EMBL" id="FNHH01000005">
    <property type="protein sequence ID" value="SDM06951.1"/>
    <property type="molecule type" value="Genomic_DNA"/>
</dbReference>
<evidence type="ECO:0000313" key="2">
    <source>
        <dbReference type="EMBL" id="SDM06951.1"/>
    </source>
</evidence>
<protein>
    <submittedName>
        <fullName evidence="2">Uncharacterized protein</fullName>
    </submittedName>
</protein>
<evidence type="ECO:0000256" key="1">
    <source>
        <dbReference type="SAM" id="Phobius"/>
    </source>
</evidence>
<dbReference type="Proteomes" id="UP000199226">
    <property type="component" value="Unassembled WGS sequence"/>
</dbReference>
<keyword evidence="1" id="KW-0472">Membrane</keyword>
<feature type="transmembrane region" description="Helical" evidence="1">
    <location>
        <begin position="184"/>
        <end position="203"/>
    </location>
</feature>